<keyword evidence="8" id="KW-1185">Reference proteome</keyword>
<proteinExistence type="inferred from homology"/>
<keyword evidence="2" id="KW-0378">Hydrolase</keyword>
<dbReference type="PANTHER" id="PTHR30217:SF6">
    <property type="entry name" value="TRNA HYDROXYLATION PROTEIN P"/>
    <property type="match status" value="1"/>
</dbReference>
<reference evidence="6" key="1">
    <citation type="submission" date="2018-10" db="EMBL/GenBank/DDBJ databases">
        <authorList>
            <person name="Vincent A.T."/>
            <person name="Schiettekatte O."/>
            <person name="Bourhy P."/>
            <person name="Veyrier F.J."/>
            <person name="Picardeau M."/>
        </authorList>
    </citation>
    <scope>NUCLEOTIDE SEQUENCE</scope>
    <source>
        <strain evidence="6">201800281</strain>
    </source>
</reference>
<dbReference type="EMBL" id="RQFM01000022">
    <property type="protein sequence ID" value="TGK85865.1"/>
    <property type="molecule type" value="Genomic_DNA"/>
</dbReference>
<evidence type="ECO:0000313" key="5">
    <source>
        <dbReference type="EMBL" id="TGK85865.1"/>
    </source>
</evidence>
<organism evidence="5 7">
    <name type="scientific">Leptospira bourretii</name>
    <dbReference type="NCBI Taxonomy" id="2484962"/>
    <lineage>
        <taxon>Bacteria</taxon>
        <taxon>Pseudomonadati</taxon>
        <taxon>Spirochaetota</taxon>
        <taxon>Spirochaetia</taxon>
        <taxon>Leptospirales</taxon>
        <taxon>Leptospiraceae</taxon>
        <taxon>Leptospira</taxon>
    </lineage>
</organism>
<comment type="caution">
    <text evidence="5">The sequence shown here is derived from an EMBL/GenBank/DDBJ whole genome shotgun (WGS) entry which is preliminary data.</text>
</comment>
<evidence type="ECO:0000256" key="3">
    <source>
        <dbReference type="ARBA" id="ARBA00038374"/>
    </source>
</evidence>
<dbReference type="Proteomes" id="UP000297918">
    <property type="component" value="Unassembled WGS sequence"/>
</dbReference>
<dbReference type="GO" id="GO:0008233">
    <property type="term" value="F:peptidase activity"/>
    <property type="evidence" value="ECO:0007669"/>
    <property type="project" value="UniProtKB-KW"/>
</dbReference>
<dbReference type="Proteomes" id="UP000297394">
    <property type="component" value="Unassembled WGS sequence"/>
</dbReference>
<dbReference type="GO" id="GO:0006508">
    <property type="term" value="P:proteolysis"/>
    <property type="evidence" value="ECO:0007669"/>
    <property type="project" value="UniProtKB-KW"/>
</dbReference>
<dbReference type="PROSITE" id="PS01276">
    <property type="entry name" value="PEPTIDASE_U32"/>
    <property type="match status" value="1"/>
</dbReference>
<accession>A0A4R9IT88</accession>
<dbReference type="OrthoDB" id="9807498at2"/>
<dbReference type="InterPro" id="IPR051454">
    <property type="entry name" value="RNA/ubiquinone_mod_enzymes"/>
</dbReference>
<gene>
    <name evidence="5" type="ORF">EHQ23_14705</name>
    <name evidence="6" type="ORF">EHQ26_02135</name>
</gene>
<evidence type="ECO:0000256" key="1">
    <source>
        <dbReference type="ARBA" id="ARBA00022670"/>
    </source>
</evidence>
<dbReference type="Pfam" id="PF01136">
    <property type="entry name" value="Peptidase_U32"/>
    <property type="match status" value="1"/>
</dbReference>
<dbReference type="Pfam" id="PF16325">
    <property type="entry name" value="Peptidase_U32_C"/>
    <property type="match status" value="1"/>
</dbReference>
<evidence type="ECO:0000313" key="6">
    <source>
        <dbReference type="EMBL" id="TGK94763.1"/>
    </source>
</evidence>
<evidence type="ECO:0000256" key="2">
    <source>
        <dbReference type="ARBA" id="ARBA00022801"/>
    </source>
</evidence>
<protein>
    <submittedName>
        <fullName evidence="5">Peptidase U32</fullName>
    </submittedName>
</protein>
<dbReference type="AlphaFoldDB" id="A0A4R9IT88"/>
<sequence length="427" mass="48467">MGILLGWIKSVSQMRKIPELLLPAGNLEKLEIAYLYGADAAYCGVPRFSLRARENDFTMEALEKGVTLARQLGKKIYFTVNNIPRNSKLPSYPKYLDQMAALKPDALIMADPGLILLTKEAHPEIDIHISVQTNTMNYAAVKFWKKFGATRVILSREVSISEIAEIKNEVPDMEIEVFVHGSICIAHSGRCFMSNYFKKRDANQGSCNNACRDLYKVFVTNPKQNDEPMELITDEEGTFLMNSKDLRAIEFLQELCDAGVDSLKVEGRTKNDYYVGMVARSYRHTLDNIARGEGFDRKWLEELDKVSSRKYFSGFLSRGMEDKIPEEERNFQNNEFGTSLQMSQKYAGFVKEYKPDTKRIVIEVKNKIQKGDLMEVITAIDSNPATFTVDQIFYKQNPVEVISGGMGTVELEVPFAIPSRSFLSKKL</sequence>
<dbReference type="InterPro" id="IPR001539">
    <property type="entry name" value="Peptidase_U32"/>
</dbReference>
<dbReference type="Gene3D" id="2.40.30.10">
    <property type="entry name" value="Translation factors"/>
    <property type="match status" value="1"/>
</dbReference>
<dbReference type="PANTHER" id="PTHR30217">
    <property type="entry name" value="PEPTIDASE U32 FAMILY"/>
    <property type="match status" value="1"/>
</dbReference>
<evidence type="ECO:0000313" key="7">
    <source>
        <dbReference type="Proteomes" id="UP000297394"/>
    </source>
</evidence>
<feature type="domain" description="Peptidase family U32 C-terminal" evidence="4">
    <location>
        <begin position="343"/>
        <end position="418"/>
    </location>
</feature>
<reference evidence="5 7" key="2">
    <citation type="journal article" date="2019" name="PLoS Negl. Trop. Dis.">
        <title>Revisiting the worldwide diversity of Leptospira species in the environment.</title>
        <authorList>
            <person name="Vincent A.T."/>
            <person name="Schiettekatte O."/>
            <person name="Bourhy P."/>
            <person name="Veyrier F.J."/>
            <person name="Picardeau M."/>
        </authorList>
    </citation>
    <scope>NUCLEOTIDE SEQUENCE [LARGE SCALE GENOMIC DNA]</scope>
    <source>
        <strain evidence="5 7">201800280</strain>
        <strain evidence="6">201800281</strain>
    </source>
</reference>
<comment type="similarity">
    <text evidence="3">Belongs to the peptidase U32 family.</text>
</comment>
<name>A0A4R9IT88_9LEPT</name>
<dbReference type="EMBL" id="RQFL01000007">
    <property type="protein sequence ID" value="TGK94763.1"/>
    <property type="molecule type" value="Genomic_DNA"/>
</dbReference>
<evidence type="ECO:0000313" key="8">
    <source>
        <dbReference type="Proteomes" id="UP000297918"/>
    </source>
</evidence>
<dbReference type="InterPro" id="IPR032525">
    <property type="entry name" value="Peptidase_U32_C"/>
</dbReference>
<evidence type="ECO:0000259" key="4">
    <source>
        <dbReference type="Pfam" id="PF16325"/>
    </source>
</evidence>
<keyword evidence="1" id="KW-0645">Protease</keyword>